<keyword evidence="2" id="KW-1185">Reference proteome</keyword>
<organism evidence="1 2">
    <name type="scientific">Alkalibacillus haloalkaliphilus</name>
    <dbReference type="NCBI Taxonomy" id="94136"/>
    <lineage>
        <taxon>Bacteria</taxon>
        <taxon>Bacillati</taxon>
        <taxon>Bacillota</taxon>
        <taxon>Bacilli</taxon>
        <taxon>Bacillales</taxon>
        <taxon>Bacillaceae</taxon>
        <taxon>Alkalibacillus</taxon>
    </lineage>
</organism>
<sequence>MSESSKEVVVQLPMSLLNECDELVKNEEDVSDRQQLILHAINSYVKEEKKRKIKEKMRRGYVEMRNINLDIASEAFQAEEEAETTLERLVSGV</sequence>
<evidence type="ECO:0000313" key="1">
    <source>
        <dbReference type="EMBL" id="GEN47144.1"/>
    </source>
</evidence>
<dbReference type="GO" id="GO:0006355">
    <property type="term" value="P:regulation of DNA-templated transcription"/>
    <property type="evidence" value="ECO:0007669"/>
    <property type="project" value="InterPro"/>
</dbReference>
<name>A0A511W7T8_9BACI</name>
<proteinExistence type="predicted"/>
<gene>
    <name evidence="1" type="primary">ndoAI</name>
    <name evidence="1" type="ORF">AHA02nite_29200</name>
</gene>
<comment type="caution">
    <text evidence="1">The sequence shown here is derived from an EMBL/GenBank/DDBJ whole genome shotgun (WGS) entry which is preliminary data.</text>
</comment>
<dbReference type="OrthoDB" id="1634058at2"/>
<dbReference type="RefSeq" id="WP_146818571.1">
    <property type="nucleotide sequence ID" value="NZ_BJYA01000025.1"/>
</dbReference>
<accession>A0A511W7T8</accession>
<dbReference type="Proteomes" id="UP000321440">
    <property type="component" value="Unassembled WGS sequence"/>
</dbReference>
<evidence type="ECO:0000313" key="2">
    <source>
        <dbReference type="Proteomes" id="UP000321440"/>
    </source>
</evidence>
<dbReference type="Gene3D" id="1.10.1220.10">
    <property type="entry name" value="Met repressor-like"/>
    <property type="match status" value="1"/>
</dbReference>
<reference evidence="1 2" key="1">
    <citation type="submission" date="2019-07" db="EMBL/GenBank/DDBJ databases">
        <title>Whole genome shotgun sequence of Alkalibacillus haloalkaliphilus NBRC 103110.</title>
        <authorList>
            <person name="Hosoyama A."/>
            <person name="Uohara A."/>
            <person name="Ohji S."/>
            <person name="Ichikawa N."/>
        </authorList>
    </citation>
    <scope>NUCLEOTIDE SEQUENCE [LARGE SCALE GENOMIC DNA]</scope>
    <source>
        <strain evidence="1 2">NBRC 103110</strain>
    </source>
</reference>
<protein>
    <submittedName>
        <fullName evidence="1">Antitoxin EndoAI</fullName>
    </submittedName>
</protein>
<dbReference type="InterPro" id="IPR013321">
    <property type="entry name" value="Arc_rbn_hlx_hlx"/>
</dbReference>
<dbReference type="EMBL" id="BJYA01000025">
    <property type="protein sequence ID" value="GEN47144.1"/>
    <property type="molecule type" value="Genomic_DNA"/>
</dbReference>
<dbReference type="AlphaFoldDB" id="A0A511W7T8"/>